<protein>
    <recommendedName>
        <fullName evidence="9">SWI/SNF-related matrix-associated actin-dependent regulator of chromatin subfamily B member 1</fullName>
    </recommendedName>
</protein>
<proteinExistence type="inferred from homology"/>
<evidence type="ECO:0000256" key="1">
    <source>
        <dbReference type="ARBA" id="ARBA00004123"/>
    </source>
</evidence>
<dbReference type="GO" id="GO:0000228">
    <property type="term" value="C:nuclear chromosome"/>
    <property type="evidence" value="ECO:0007669"/>
    <property type="project" value="InterPro"/>
</dbReference>
<evidence type="ECO:0000313" key="8">
    <source>
        <dbReference type="Proteomes" id="UP000516260"/>
    </source>
</evidence>
<organism evidence="7 8">
    <name type="scientific">Takifugu bimaculatus</name>
    <dbReference type="NCBI Taxonomy" id="433685"/>
    <lineage>
        <taxon>Eukaryota</taxon>
        <taxon>Metazoa</taxon>
        <taxon>Chordata</taxon>
        <taxon>Craniata</taxon>
        <taxon>Vertebrata</taxon>
        <taxon>Euteleostomi</taxon>
        <taxon>Actinopterygii</taxon>
        <taxon>Neopterygii</taxon>
        <taxon>Teleostei</taxon>
        <taxon>Neoteleostei</taxon>
        <taxon>Acanthomorphata</taxon>
        <taxon>Eupercaria</taxon>
        <taxon>Tetraodontiformes</taxon>
        <taxon>Tetradontoidea</taxon>
        <taxon>Tetraodontidae</taxon>
        <taxon>Takifugu</taxon>
    </lineage>
</organism>
<keyword evidence="3" id="KW-0805">Transcription regulation</keyword>
<keyword evidence="6" id="KW-1133">Transmembrane helix</keyword>
<gene>
    <name evidence="7" type="ORF">fugu_019529</name>
</gene>
<reference evidence="7 8" key="1">
    <citation type="submission" date="2019-04" db="EMBL/GenBank/DDBJ databases">
        <title>The sequence and de novo assembly of Takifugu bimaculatus genome using PacBio and Hi-C technologies.</title>
        <authorList>
            <person name="Xu P."/>
            <person name="Liu B."/>
            <person name="Zhou Z."/>
        </authorList>
    </citation>
    <scope>NUCLEOTIDE SEQUENCE [LARGE SCALE GENOMIC DNA]</scope>
    <source>
        <strain evidence="7">TB-2018</strain>
        <tissue evidence="7">Muscle</tissue>
    </source>
</reference>
<comment type="caution">
    <text evidence="7">The sequence shown here is derived from an EMBL/GenBank/DDBJ whole genome shotgun (WGS) entry which is preliminary data.</text>
</comment>
<dbReference type="Proteomes" id="UP000516260">
    <property type="component" value="Chromosome 21"/>
</dbReference>
<evidence type="ECO:0008006" key="9">
    <source>
        <dbReference type="Google" id="ProtNLM"/>
    </source>
</evidence>
<accession>A0A4Z2BL62</accession>
<keyword evidence="4" id="KW-0804">Transcription</keyword>
<dbReference type="EMBL" id="SWLE01000014">
    <property type="protein sequence ID" value="TNM92517.1"/>
    <property type="molecule type" value="Genomic_DNA"/>
</dbReference>
<comment type="similarity">
    <text evidence="2">Belongs to the SNF5 family.</text>
</comment>
<dbReference type="PANTHER" id="PTHR10019">
    <property type="entry name" value="SNF5"/>
    <property type="match status" value="1"/>
</dbReference>
<dbReference type="Pfam" id="PF04855">
    <property type="entry name" value="SNF5"/>
    <property type="match status" value="1"/>
</dbReference>
<feature type="transmembrane region" description="Helical" evidence="6">
    <location>
        <begin position="50"/>
        <end position="68"/>
    </location>
</feature>
<evidence type="ECO:0000256" key="4">
    <source>
        <dbReference type="ARBA" id="ARBA00023163"/>
    </source>
</evidence>
<keyword evidence="6" id="KW-0472">Membrane</keyword>
<dbReference type="AlphaFoldDB" id="A0A4Z2BL62"/>
<evidence type="ECO:0000256" key="2">
    <source>
        <dbReference type="ARBA" id="ARBA00010239"/>
    </source>
</evidence>
<evidence type="ECO:0000256" key="6">
    <source>
        <dbReference type="SAM" id="Phobius"/>
    </source>
</evidence>
<dbReference type="GO" id="GO:0006338">
    <property type="term" value="P:chromatin remodeling"/>
    <property type="evidence" value="ECO:0007669"/>
    <property type="project" value="InterPro"/>
</dbReference>
<keyword evidence="5" id="KW-0539">Nucleus</keyword>
<evidence type="ECO:0000256" key="5">
    <source>
        <dbReference type="ARBA" id="ARBA00023242"/>
    </source>
</evidence>
<keyword evidence="8" id="KW-1185">Reference proteome</keyword>
<evidence type="ECO:0000313" key="7">
    <source>
        <dbReference type="EMBL" id="TNM92517.1"/>
    </source>
</evidence>
<sequence length="285" mass="32637">MMVVMEFTNQPVSMLNQLYYPKDVAAGLGVVGAHMFFVMLGIAHDKNSDILWGVFCDYWIVFIAPFHFDDHDPAVIHENAAQLEALVPIRLDMEIDGQKLRDTFTWNMNEKLMTPEMFAEILCDDLDLSPLAFVPAIASAIRQQIESYPTDTILEEQTDQRVIIKLNIHVGNISLMDQFEWDMSERENSPESFALKLCSELGLGGEFVTTIAYSIRGQLSWHQRTYAFSENPLPTVEIAIRNTGDADQWCPLLETLTDAEMEKKIRDQDRNTRRMRRLANTAPSW</sequence>
<evidence type="ECO:0000256" key="3">
    <source>
        <dbReference type="ARBA" id="ARBA00023015"/>
    </source>
</evidence>
<keyword evidence="6" id="KW-0812">Transmembrane</keyword>
<name>A0A4Z2BL62_9TELE</name>
<dbReference type="InterPro" id="IPR006939">
    <property type="entry name" value="SNF5"/>
</dbReference>
<comment type="subcellular location">
    <subcellularLocation>
        <location evidence="1">Nucleus</location>
    </subcellularLocation>
</comment>
<feature type="transmembrane region" description="Helical" evidence="6">
    <location>
        <begin position="24"/>
        <end position="43"/>
    </location>
</feature>